<dbReference type="InterPro" id="IPR051405">
    <property type="entry name" value="phD/YefM_antitoxin"/>
</dbReference>
<protein>
    <recommendedName>
        <fullName evidence="2">Antitoxin</fullName>
    </recommendedName>
</protein>
<organism evidence="3 4">
    <name type="scientific">Victivallis vadensis</name>
    <dbReference type="NCBI Taxonomy" id="172901"/>
    <lineage>
        <taxon>Bacteria</taxon>
        <taxon>Pseudomonadati</taxon>
        <taxon>Lentisphaerota</taxon>
        <taxon>Lentisphaeria</taxon>
        <taxon>Victivallales</taxon>
        <taxon>Victivallaceae</taxon>
        <taxon>Victivallis</taxon>
    </lineage>
</organism>
<comment type="caution">
    <text evidence="3">The sequence shown here is derived from an EMBL/GenBank/DDBJ whole genome shotgun (WGS) entry which is preliminary data.</text>
</comment>
<dbReference type="InterPro" id="IPR036165">
    <property type="entry name" value="YefM-like_sf"/>
</dbReference>
<dbReference type="Gene3D" id="6.10.250.330">
    <property type="match status" value="1"/>
</dbReference>
<sequence>MTTLTYTAARADLAATIDKVVRDRTTVIIRKKKDAVVMMNLEDYEAWAETVYLLRSPKNAKRLMESIASLEKGDAIEKDLESFVHG</sequence>
<dbReference type="RefSeq" id="WP_168963726.1">
    <property type="nucleotide sequence ID" value="NZ_JABAEW010000054.1"/>
</dbReference>
<dbReference type="SUPFAM" id="SSF143120">
    <property type="entry name" value="YefM-like"/>
    <property type="match status" value="1"/>
</dbReference>
<dbReference type="NCBIfam" id="TIGR01552">
    <property type="entry name" value="phd_fam"/>
    <property type="match status" value="1"/>
</dbReference>
<comment type="function">
    <text evidence="2">Antitoxin component of a type II toxin-antitoxin (TA) system.</text>
</comment>
<dbReference type="Proteomes" id="UP000576225">
    <property type="component" value="Unassembled WGS sequence"/>
</dbReference>
<gene>
    <name evidence="3" type="ORF">HF882_19010</name>
</gene>
<reference evidence="3 4" key="1">
    <citation type="submission" date="2020-04" db="EMBL/GenBank/DDBJ databases">
        <authorList>
            <person name="Hitch T.C.A."/>
            <person name="Wylensek D."/>
            <person name="Clavel T."/>
        </authorList>
    </citation>
    <scope>NUCLEOTIDE SEQUENCE [LARGE SCALE GENOMIC DNA]</scope>
    <source>
        <strain evidence="3 4">COR2-253-APC-1A</strain>
    </source>
</reference>
<dbReference type="InterPro" id="IPR006442">
    <property type="entry name" value="Antitoxin_Phd/YefM"/>
</dbReference>
<dbReference type="Gene3D" id="3.40.1620.10">
    <property type="entry name" value="YefM-like domain"/>
    <property type="match status" value="1"/>
</dbReference>
<proteinExistence type="inferred from homology"/>
<dbReference type="Pfam" id="PF02604">
    <property type="entry name" value="PhdYeFM_antitox"/>
    <property type="match status" value="1"/>
</dbReference>
<name>A0A848B4T5_9BACT</name>
<evidence type="ECO:0000313" key="4">
    <source>
        <dbReference type="Proteomes" id="UP000576225"/>
    </source>
</evidence>
<evidence type="ECO:0000256" key="1">
    <source>
        <dbReference type="ARBA" id="ARBA00009981"/>
    </source>
</evidence>
<dbReference type="PANTHER" id="PTHR33713:SF6">
    <property type="entry name" value="ANTITOXIN YEFM"/>
    <property type="match status" value="1"/>
</dbReference>
<evidence type="ECO:0000313" key="3">
    <source>
        <dbReference type="EMBL" id="NMD88680.1"/>
    </source>
</evidence>
<dbReference type="PANTHER" id="PTHR33713">
    <property type="entry name" value="ANTITOXIN YAFN-RELATED"/>
    <property type="match status" value="1"/>
</dbReference>
<evidence type="ECO:0000256" key="2">
    <source>
        <dbReference type="RuleBase" id="RU362080"/>
    </source>
</evidence>
<dbReference type="EMBL" id="JABAEW010000054">
    <property type="protein sequence ID" value="NMD88680.1"/>
    <property type="molecule type" value="Genomic_DNA"/>
</dbReference>
<comment type="similarity">
    <text evidence="1 2">Belongs to the phD/YefM antitoxin family.</text>
</comment>
<dbReference type="AlphaFoldDB" id="A0A848B4T5"/>
<accession>A0A848B4T5</accession>